<dbReference type="RefSeq" id="WP_069116193.1">
    <property type="nucleotide sequence ID" value="NZ_CP017015.1"/>
</dbReference>
<keyword evidence="2" id="KW-1185">Reference proteome</keyword>
<sequence>MRWKKYLKDTYKDSYFHLETFSNGKVVFKQYYKYLKDVFEFGPENYKKIFFEADVVDLETGQLKHRDKIDLETAYALMDVINNVGNVERLYEIGYIKREETIDIDE</sequence>
<name>A0A1B3SK87_9MOLU</name>
<dbReference type="KEGG" id="shj:SHELI_v1c03820"/>
<dbReference type="Proteomes" id="UP000094378">
    <property type="component" value="Chromosome"/>
</dbReference>
<accession>A0A1B3SK87</accession>
<proteinExistence type="predicted"/>
<dbReference type="OrthoDB" id="9936045at2"/>
<gene>
    <name evidence="1" type="ORF">SHELI_v1c03820</name>
</gene>
<protein>
    <submittedName>
        <fullName evidence="1">Uncharacterized protein</fullName>
    </submittedName>
</protein>
<dbReference type="EMBL" id="CP017015">
    <property type="protein sequence ID" value="AOG60335.1"/>
    <property type="molecule type" value="Genomic_DNA"/>
</dbReference>
<evidence type="ECO:0000313" key="1">
    <source>
        <dbReference type="EMBL" id="AOG60335.1"/>
    </source>
</evidence>
<dbReference type="STRING" id="216938.SHELI_v1c03820"/>
<evidence type="ECO:0000313" key="2">
    <source>
        <dbReference type="Proteomes" id="UP000094378"/>
    </source>
</evidence>
<organism evidence="1 2">
    <name type="scientific">Spiroplasma helicoides</name>
    <dbReference type="NCBI Taxonomy" id="216938"/>
    <lineage>
        <taxon>Bacteria</taxon>
        <taxon>Bacillati</taxon>
        <taxon>Mycoplasmatota</taxon>
        <taxon>Mollicutes</taxon>
        <taxon>Entomoplasmatales</taxon>
        <taxon>Spiroplasmataceae</taxon>
        <taxon>Spiroplasma</taxon>
    </lineage>
</organism>
<reference evidence="1 2" key="1">
    <citation type="submission" date="2016-08" db="EMBL/GenBank/DDBJ databases">
        <title>Complete genome sequence of Spiroplasma helicoides TABS-2 (DSM 22551).</title>
        <authorList>
            <person name="Shen W.-Y."/>
            <person name="Lo W.-S."/>
            <person name="Lai Y.-C."/>
            <person name="Kuo C.-H."/>
        </authorList>
    </citation>
    <scope>NUCLEOTIDE SEQUENCE [LARGE SCALE GENOMIC DNA]</scope>
    <source>
        <strain evidence="1 2">TABS-2</strain>
    </source>
</reference>
<dbReference type="AlphaFoldDB" id="A0A1B3SK87"/>